<dbReference type="Proteomes" id="UP001597118">
    <property type="component" value="Unassembled WGS sequence"/>
</dbReference>
<evidence type="ECO:0000313" key="6">
    <source>
        <dbReference type="Proteomes" id="UP001597118"/>
    </source>
</evidence>
<dbReference type="PANTHER" id="PTHR21666">
    <property type="entry name" value="PEPTIDASE-RELATED"/>
    <property type="match status" value="1"/>
</dbReference>
<feature type="region of interest" description="Disordered" evidence="3">
    <location>
        <begin position="182"/>
        <end position="204"/>
    </location>
</feature>
<keyword evidence="1" id="KW-0732">Signal</keyword>
<sequence length="420" mass="46867">MKLLRIALLAIITFLSVGSLSYGQTRAELERRKAQLNKDIEMINSSLKKTSSDKKVTLKELNALKAQIRLREEKIKTINSEMRLLDGEINENMNNIRSLQAQLTQLKSDYAAMIRFAQKNQGAYSKLMYVFAAKDFNQAYKRLKYLQQFSEYRVKQAQYIEDTQTKLKGKVALLNKNKKEKDNLLSDQQKEKNTLGKAETSQSNVIKQLTSQEKKLRQDLSQKQRDAAQLDRAIRAAIEREIALAKKKAEEEARAAAAKARAEGKEAPAPSTSKSSSVLAATPEAAKLSASFVSNRGKLPWPVTNGVITESYGTQKIGNITKESNGWTIRTNANAPARAVFEGTVSRIVEIAGKNVVMIRHGEFFTIYQNLKTISVSSGQKVSTKQTIGTVGSDEDGVSEIHFELWKGMETQNPGSWLAN</sequence>
<dbReference type="GO" id="GO:0016787">
    <property type="term" value="F:hydrolase activity"/>
    <property type="evidence" value="ECO:0007669"/>
    <property type="project" value="UniProtKB-KW"/>
</dbReference>
<organism evidence="5 6">
    <name type="scientific">Pseudopedobacter beijingensis</name>
    <dbReference type="NCBI Taxonomy" id="1207056"/>
    <lineage>
        <taxon>Bacteria</taxon>
        <taxon>Pseudomonadati</taxon>
        <taxon>Bacteroidota</taxon>
        <taxon>Sphingobacteriia</taxon>
        <taxon>Sphingobacteriales</taxon>
        <taxon>Sphingobacteriaceae</taxon>
        <taxon>Pseudopedobacter</taxon>
    </lineage>
</organism>
<dbReference type="EMBL" id="JBHUDG010000003">
    <property type="protein sequence ID" value="MFD1628981.1"/>
    <property type="molecule type" value="Genomic_DNA"/>
</dbReference>
<keyword evidence="2" id="KW-0175">Coiled coil</keyword>
<feature type="domain" description="M23ase beta-sheet core" evidence="4">
    <location>
        <begin position="324"/>
        <end position="414"/>
    </location>
</feature>
<keyword evidence="6" id="KW-1185">Reference proteome</keyword>
<accession>A0ABW4I896</accession>
<feature type="coiled-coil region" evidence="2">
    <location>
        <begin position="26"/>
        <end position="109"/>
    </location>
</feature>
<feature type="compositionally biased region" description="Basic and acidic residues" evidence="3">
    <location>
        <begin position="182"/>
        <end position="194"/>
    </location>
</feature>
<feature type="region of interest" description="Disordered" evidence="3">
    <location>
        <begin position="256"/>
        <end position="278"/>
    </location>
</feature>
<dbReference type="CDD" id="cd12797">
    <property type="entry name" value="M23_peptidase"/>
    <property type="match status" value="1"/>
</dbReference>
<protein>
    <submittedName>
        <fullName evidence="5">Murein hydrolase activator EnvC family protein</fullName>
    </submittedName>
</protein>
<evidence type="ECO:0000313" key="5">
    <source>
        <dbReference type="EMBL" id="MFD1628981.1"/>
    </source>
</evidence>
<dbReference type="Gene3D" id="6.10.250.3150">
    <property type="match status" value="1"/>
</dbReference>
<gene>
    <name evidence="5" type="ORF">ACFSAH_03785</name>
</gene>
<dbReference type="InterPro" id="IPR050570">
    <property type="entry name" value="Cell_wall_metabolism_enzyme"/>
</dbReference>
<dbReference type="InterPro" id="IPR016047">
    <property type="entry name" value="M23ase_b-sheet_dom"/>
</dbReference>
<keyword evidence="5" id="KW-0378">Hydrolase</keyword>
<name>A0ABW4I896_9SPHI</name>
<evidence type="ECO:0000259" key="4">
    <source>
        <dbReference type="Pfam" id="PF01551"/>
    </source>
</evidence>
<feature type="compositionally biased region" description="Basic and acidic residues" evidence="3">
    <location>
        <begin position="256"/>
        <end position="266"/>
    </location>
</feature>
<dbReference type="Pfam" id="PF01551">
    <property type="entry name" value="Peptidase_M23"/>
    <property type="match status" value="1"/>
</dbReference>
<dbReference type="Gene3D" id="2.70.70.10">
    <property type="entry name" value="Glucose Permease (Domain IIA)"/>
    <property type="match status" value="1"/>
</dbReference>
<dbReference type="PANTHER" id="PTHR21666:SF289">
    <property type="entry name" value="L-ALA--D-GLU ENDOPEPTIDASE"/>
    <property type="match status" value="1"/>
</dbReference>
<comment type="caution">
    <text evidence="5">The sequence shown here is derived from an EMBL/GenBank/DDBJ whole genome shotgun (WGS) entry which is preliminary data.</text>
</comment>
<dbReference type="RefSeq" id="WP_379661362.1">
    <property type="nucleotide sequence ID" value="NZ_JBHUDG010000003.1"/>
</dbReference>
<evidence type="ECO:0000256" key="3">
    <source>
        <dbReference type="SAM" id="MobiDB-lite"/>
    </source>
</evidence>
<evidence type="ECO:0000256" key="1">
    <source>
        <dbReference type="ARBA" id="ARBA00022729"/>
    </source>
</evidence>
<proteinExistence type="predicted"/>
<dbReference type="SUPFAM" id="SSF51261">
    <property type="entry name" value="Duplicated hybrid motif"/>
    <property type="match status" value="1"/>
</dbReference>
<evidence type="ECO:0000256" key="2">
    <source>
        <dbReference type="SAM" id="Coils"/>
    </source>
</evidence>
<dbReference type="InterPro" id="IPR011055">
    <property type="entry name" value="Dup_hybrid_motif"/>
</dbReference>
<reference evidence="6" key="1">
    <citation type="journal article" date="2019" name="Int. J. Syst. Evol. Microbiol.">
        <title>The Global Catalogue of Microorganisms (GCM) 10K type strain sequencing project: providing services to taxonomists for standard genome sequencing and annotation.</title>
        <authorList>
            <consortium name="The Broad Institute Genomics Platform"/>
            <consortium name="The Broad Institute Genome Sequencing Center for Infectious Disease"/>
            <person name="Wu L."/>
            <person name="Ma J."/>
        </authorList>
    </citation>
    <scope>NUCLEOTIDE SEQUENCE [LARGE SCALE GENOMIC DNA]</scope>
    <source>
        <strain evidence="6">CCUG 53762</strain>
    </source>
</reference>